<name>A0A1Y1VC21_9FUNG</name>
<proteinExistence type="predicted"/>
<evidence type="ECO:0000313" key="2">
    <source>
        <dbReference type="Proteomes" id="UP000193719"/>
    </source>
</evidence>
<dbReference type="InterPro" id="IPR011050">
    <property type="entry name" value="Pectin_lyase_fold/virulence"/>
</dbReference>
<accession>A0A1Y1VC21</accession>
<comment type="caution">
    <text evidence="1">The sequence shown here is derived from an EMBL/GenBank/DDBJ whole genome shotgun (WGS) entry which is preliminary data.</text>
</comment>
<reference evidence="1 2" key="1">
    <citation type="submission" date="2016-08" db="EMBL/GenBank/DDBJ databases">
        <title>Genomes of anaerobic fungi encode conserved fungal cellulosomes for biomass hydrolysis.</title>
        <authorList>
            <consortium name="DOE Joint Genome Institute"/>
            <person name="Haitjema C.H."/>
            <person name="Gilmore S.P."/>
            <person name="Henske J.K."/>
            <person name="Solomon K.V."/>
            <person name="De Groot R."/>
            <person name="Kuo A."/>
            <person name="Mondo S.J."/>
            <person name="Salamov A.A."/>
            <person name="Labutti K."/>
            <person name="Zhao Z."/>
            <person name="Chiniquy J."/>
            <person name="Barry K."/>
            <person name="Brewer H.M."/>
            <person name="Purvine S.O."/>
            <person name="Wright A.T."/>
            <person name="Boxma B."/>
            <person name="Van Alen T."/>
            <person name="Hackstein J.H."/>
            <person name="Baker S.E."/>
            <person name="Grigoriev I.V."/>
            <person name="O'Malley M.A."/>
        </authorList>
    </citation>
    <scope>NUCLEOTIDE SEQUENCE [LARGE SCALE GENOMIC DNA]</scope>
    <source>
        <strain evidence="2">finn</strain>
    </source>
</reference>
<reference evidence="1 2" key="2">
    <citation type="submission" date="2016-08" db="EMBL/GenBank/DDBJ databases">
        <title>Pervasive Adenine N6-methylation of Active Genes in Fungi.</title>
        <authorList>
            <consortium name="DOE Joint Genome Institute"/>
            <person name="Mondo S.J."/>
            <person name="Dannebaum R.O."/>
            <person name="Kuo R.C."/>
            <person name="Labutti K."/>
            <person name="Haridas S."/>
            <person name="Kuo A."/>
            <person name="Salamov A."/>
            <person name="Ahrendt S.R."/>
            <person name="Lipzen A."/>
            <person name="Sullivan W."/>
            <person name="Andreopoulos W.B."/>
            <person name="Clum A."/>
            <person name="Lindquist E."/>
            <person name="Daum C."/>
            <person name="Ramamoorthy G.K."/>
            <person name="Gryganskyi A."/>
            <person name="Culley D."/>
            <person name="Magnuson J.K."/>
            <person name="James T.Y."/>
            <person name="O'Malley M.A."/>
            <person name="Stajich J.E."/>
            <person name="Spatafora J.W."/>
            <person name="Visel A."/>
            <person name="Grigoriev I.V."/>
        </authorList>
    </citation>
    <scope>NUCLEOTIDE SEQUENCE [LARGE SCALE GENOMIC DNA]</scope>
    <source>
        <strain evidence="2">finn</strain>
    </source>
</reference>
<sequence>MFSVVRIFLIYILYFNLAIKSIYAEKFIDVTTENQFKDALSKKTSDEIKINIKNNIIVNDIEKLNINSSISKITIKGESLSKSKLTFTHQNGGLYFDKNIQEINILDITLISSMLFNNNENIKFENVIIDDGSYIFNMTSTKENNVTITNSRINPPEIKKSFLMEFYQSNLYIDHTQFYGNKNLLKGVILMRNEKEFLASGKFHLTNTLFSGGYETKFLDVNSVKEIRFSNSEMKESFGKNELYIKKFILIISLLLKI</sequence>
<dbReference type="SUPFAM" id="SSF51126">
    <property type="entry name" value="Pectin lyase-like"/>
    <property type="match status" value="1"/>
</dbReference>
<organism evidence="1 2">
    <name type="scientific">Piromyces finnis</name>
    <dbReference type="NCBI Taxonomy" id="1754191"/>
    <lineage>
        <taxon>Eukaryota</taxon>
        <taxon>Fungi</taxon>
        <taxon>Fungi incertae sedis</taxon>
        <taxon>Chytridiomycota</taxon>
        <taxon>Chytridiomycota incertae sedis</taxon>
        <taxon>Neocallimastigomycetes</taxon>
        <taxon>Neocallimastigales</taxon>
        <taxon>Neocallimastigaceae</taxon>
        <taxon>Piromyces</taxon>
    </lineage>
</organism>
<gene>
    <name evidence="1" type="ORF">BCR36DRAFT_369323</name>
</gene>
<dbReference type="Proteomes" id="UP000193719">
    <property type="component" value="Unassembled WGS sequence"/>
</dbReference>
<dbReference type="OrthoDB" id="10556400at2759"/>
<keyword evidence="2" id="KW-1185">Reference proteome</keyword>
<dbReference type="EMBL" id="MCFH01000015">
    <property type="protein sequence ID" value="ORX52524.1"/>
    <property type="molecule type" value="Genomic_DNA"/>
</dbReference>
<dbReference type="AlphaFoldDB" id="A0A1Y1VC21"/>
<protein>
    <submittedName>
        <fullName evidence="1">Uncharacterized protein</fullName>
    </submittedName>
</protein>
<evidence type="ECO:0000313" key="1">
    <source>
        <dbReference type="EMBL" id="ORX52524.1"/>
    </source>
</evidence>